<proteinExistence type="predicted"/>
<evidence type="ECO:0000313" key="3">
    <source>
        <dbReference type="Proteomes" id="UP001500840"/>
    </source>
</evidence>
<protein>
    <submittedName>
        <fullName evidence="2">DUF1080 domain-containing protein</fullName>
    </submittedName>
</protein>
<evidence type="ECO:0000313" key="2">
    <source>
        <dbReference type="EMBL" id="GAA4469494.1"/>
    </source>
</evidence>
<evidence type="ECO:0000259" key="1">
    <source>
        <dbReference type="Pfam" id="PF06439"/>
    </source>
</evidence>
<gene>
    <name evidence="2" type="ORF">GCM10023156_61590</name>
</gene>
<comment type="caution">
    <text evidence="2">The sequence shown here is derived from an EMBL/GenBank/DDBJ whole genome shotgun (WGS) entry which is preliminary data.</text>
</comment>
<sequence length="338" mass="37250">MTKPDRFSRINIWILGRLAALIVGASLVVSTLQAEEITGDWSLDLESGMPAWMRVVPQDGQPQVYMRLYIGPTGPYAAEQVEGRLKFEIRRNPKKKNGQASVIKVDVGLKQGKLDGFLERQLADGTSQREAFTGTRVPPMPASAPDLSKVRFGYPHMIFNGKDMSGWRTHESDKTNGWSVIDGMLVNTTTKTDFSPTGSYANLRTEAEFEDFWLHIEFLVEEARNSGIYLRGMYEAQVVDRDSRMQGIQGVGAIFGAIAPSSNAGKPGGQWQTYDLTLVDRHVTVVLNGVKVIDNQPIDAPTAGAIYTNAAAPGPIYLQGDHTSVKYKNIYLAPVLKD</sequence>
<dbReference type="InterPro" id="IPR010496">
    <property type="entry name" value="AL/BT2_dom"/>
</dbReference>
<dbReference type="RefSeq" id="WP_345327477.1">
    <property type="nucleotide sequence ID" value="NZ_BAABGA010000107.1"/>
</dbReference>
<dbReference type="EMBL" id="BAABGA010000107">
    <property type="protein sequence ID" value="GAA4469494.1"/>
    <property type="molecule type" value="Genomic_DNA"/>
</dbReference>
<organism evidence="2 3">
    <name type="scientific">Novipirellula rosea</name>
    <dbReference type="NCBI Taxonomy" id="1031540"/>
    <lineage>
        <taxon>Bacteria</taxon>
        <taxon>Pseudomonadati</taxon>
        <taxon>Planctomycetota</taxon>
        <taxon>Planctomycetia</taxon>
        <taxon>Pirellulales</taxon>
        <taxon>Pirellulaceae</taxon>
        <taxon>Novipirellula</taxon>
    </lineage>
</organism>
<keyword evidence="3" id="KW-1185">Reference proteome</keyword>
<name>A0ABP8NQL8_9BACT</name>
<accession>A0ABP8NQL8</accession>
<dbReference type="Proteomes" id="UP001500840">
    <property type="component" value="Unassembled WGS sequence"/>
</dbReference>
<dbReference type="Gene3D" id="2.60.120.560">
    <property type="entry name" value="Exo-inulinase, domain 1"/>
    <property type="match status" value="1"/>
</dbReference>
<feature type="domain" description="3-keto-alpha-glucoside-1,2-lyase/3-keto-2-hydroxy-glucal hydratase" evidence="1">
    <location>
        <begin position="158"/>
        <end position="332"/>
    </location>
</feature>
<dbReference type="Pfam" id="PF06439">
    <property type="entry name" value="3keto-disac_hyd"/>
    <property type="match status" value="1"/>
</dbReference>
<reference evidence="3" key="1">
    <citation type="journal article" date="2019" name="Int. J. Syst. Evol. Microbiol.">
        <title>The Global Catalogue of Microorganisms (GCM) 10K type strain sequencing project: providing services to taxonomists for standard genome sequencing and annotation.</title>
        <authorList>
            <consortium name="The Broad Institute Genomics Platform"/>
            <consortium name="The Broad Institute Genome Sequencing Center for Infectious Disease"/>
            <person name="Wu L."/>
            <person name="Ma J."/>
        </authorList>
    </citation>
    <scope>NUCLEOTIDE SEQUENCE [LARGE SCALE GENOMIC DNA]</scope>
    <source>
        <strain evidence="3">JCM 17759</strain>
    </source>
</reference>